<evidence type="ECO:0000313" key="4">
    <source>
        <dbReference type="Proteomes" id="UP000762676"/>
    </source>
</evidence>
<feature type="signal peptide" evidence="2">
    <location>
        <begin position="1"/>
        <end position="24"/>
    </location>
</feature>
<proteinExistence type="predicted"/>
<accession>A0AAV4HM86</accession>
<protein>
    <submittedName>
        <fullName evidence="3">Uncharacterized protein</fullName>
    </submittedName>
</protein>
<dbReference type="EMBL" id="BMAT01002119">
    <property type="protein sequence ID" value="GFR99252.1"/>
    <property type="molecule type" value="Genomic_DNA"/>
</dbReference>
<keyword evidence="4" id="KW-1185">Reference proteome</keyword>
<dbReference type="Proteomes" id="UP000762676">
    <property type="component" value="Unassembled WGS sequence"/>
</dbReference>
<name>A0AAV4HM86_9GAST</name>
<comment type="caution">
    <text evidence="3">The sequence shown here is derived from an EMBL/GenBank/DDBJ whole genome shotgun (WGS) entry which is preliminary data.</text>
</comment>
<gene>
    <name evidence="3" type="ORF">ElyMa_001039400</name>
</gene>
<dbReference type="AlphaFoldDB" id="A0AAV4HM86"/>
<feature type="compositionally biased region" description="Low complexity" evidence="1">
    <location>
        <begin position="77"/>
        <end position="96"/>
    </location>
</feature>
<evidence type="ECO:0000313" key="3">
    <source>
        <dbReference type="EMBL" id="GFR99252.1"/>
    </source>
</evidence>
<feature type="chain" id="PRO_5043741505" evidence="2">
    <location>
        <begin position="25"/>
        <end position="119"/>
    </location>
</feature>
<keyword evidence="2" id="KW-0732">Signal</keyword>
<sequence length="119" mass="12675">MWCMQALLTSQCGITLSVVPSVVSEECSPSRQLYHSSLDVPLPANDNPDVTSPDSHDNYFRVVCIFSALVCSVRDATGSSSVSSTETGTGTSQGKGDNSFLVQPNPEWKPFIFDIGGNG</sequence>
<feature type="region of interest" description="Disordered" evidence="1">
    <location>
        <begin position="76"/>
        <end position="107"/>
    </location>
</feature>
<organism evidence="3 4">
    <name type="scientific">Elysia marginata</name>
    <dbReference type="NCBI Taxonomy" id="1093978"/>
    <lineage>
        <taxon>Eukaryota</taxon>
        <taxon>Metazoa</taxon>
        <taxon>Spiralia</taxon>
        <taxon>Lophotrochozoa</taxon>
        <taxon>Mollusca</taxon>
        <taxon>Gastropoda</taxon>
        <taxon>Heterobranchia</taxon>
        <taxon>Euthyneura</taxon>
        <taxon>Panpulmonata</taxon>
        <taxon>Sacoglossa</taxon>
        <taxon>Placobranchoidea</taxon>
        <taxon>Plakobranchidae</taxon>
        <taxon>Elysia</taxon>
    </lineage>
</organism>
<reference evidence="3 4" key="1">
    <citation type="journal article" date="2021" name="Elife">
        <title>Chloroplast acquisition without the gene transfer in kleptoplastic sea slugs, Plakobranchus ocellatus.</title>
        <authorList>
            <person name="Maeda T."/>
            <person name="Takahashi S."/>
            <person name="Yoshida T."/>
            <person name="Shimamura S."/>
            <person name="Takaki Y."/>
            <person name="Nagai Y."/>
            <person name="Toyoda A."/>
            <person name="Suzuki Y."/>
            <person name="Arimoto A."/>
            <person name="Ishii H."/>
            <person name="Satoh N."/>
            <person name="Nishiyama T."/>
            <person name="Hasebe M."/>
            <person name="Maruyama T."/>
            <person name="Minagawa J."/>
            <person name="Obokata J."/>
            <person name="Shigenobu S."/>
        </authorList>
    </citation>
    <scope>NUCLEOTIDE SEQUENCE [LARGE SCALE GENOMIC DNA]</scope>
</reference>
<evidence type="ECO:0000256" key="1">
    <source>
        <dbReference type="SAM" id="MobiDB-lite"/>
    </source>
</evidence>
<evidence type="ECO:0000256" key="2">
    <source>
        <dbReference type="SAM" id="SignalP"/>
    </source>
</evidence>